<protein>
    <submittedName>
        <fullName evidence="2">Uncharacterized protein</fullName>
    </submittedName>
</protein>
<feature type="region of interest" description="Disordered" evidence="1">
    <location>
        <begin position="303"/>
        <end position="339"/>
    </location>
</feature>
<evidence type="ECO:0000313" key="2">
    <source>
        <dbReference type="EMBL" id="CEM46875.1"/>
    </source>
</evidence>
<name>A0A0G4HRD6_9ALVE</name>
<feature type="compositionally biased region" description="Basic and acidic residues" evidence="1">
    <location>
        <begin position="314"/>
        <end position="326"/>
    </location>
</feature>
<feature type="region of interest" description="Disordered" evidence="1">
    <location>
        <begin position="426"/>
        <end position="449"/>
    </location>
</feature>
<feature type="compositionally biased region" description="Pro residues" evidence="1">
    <location>
        <begin position="426"/>
        <end position="436"/>
    </location>
</feature>
<feature type="non-terminal residue" evidence="2">
    <location>
        <position position="1"/>
    </location>
</feature>
<feature type="compositionally biased region" description="Basic and acidic residues" evidence="1">
    <location>
        <begin position="37"/>
        <end position="46"/>
    </location>
</feature>
<reference evidence="2" key="1">
    <citation type="submission" date="2014-11" db="EMBL/GenBank/DDBJ databases">
        <authorList>
            <person name="Otto D Thomas"/>
            <person name="Naeem Raeece"/>
        </authorList>
    </citation>
    <scope>NUCLEOTIDE SEQUENCE</scope>
</reference>
<evidence type="ECO:0000256" key="1">
    <source>
        <dbReference type="SAM" id="MobiDB-lite"/>
    </source>
</evidence>
<feature type="region of interest" description="Disordered" evidence="1">
    <location>
        <begin position="1"/>
        <end position="142"/>
    </location>
</feature>
<gene>
    <name evidence="2" type="ORF">Cvel_30609</name>
</gene>
<dbReference type="AlphaFoldDB" id="A0A0G4HRD6"/>
<feature type="compositionally biased region" description="Basic and acidic residues" evidence="1">
    <location>
        <begin position="96"/>
        <end position="116"/>
    </location>
</feature>
<dbReference type="VEuPathDB" id="CryptoDB:Cvel_30609"/>
<organism evidence="2">
    <name type="scientific">Chromera velia CCMP2878</name>
    <dbReference type="NCBI Taxonomy" id="1169474"/>
    <lineage>
        <taxon>Eukaryota</taxon>
        <taxon>Sar</taxon>
        <taxon>Alveolata</taxon>
        <taxon>Colpodellida</taxon>
        <taxon>Chromeraceae</taxon>
        <taxon>Chromera</taxon>
    </lineage>
</organism>
<proteinExistence type="predicted"/>
<dbReference type="EMBL" id="CDMZ01003578">
    <property type="protein sequence ID" value="CEM46875.1"/>
    <property type="molecule type" value="Genomic_DNA"/>
</dbReference>
<accession>A0A0G4HRD6</accession>
<sequence length="449" mass="47831">SGRQIQRVQEEEEEDGEGVDEEEEEDDTSPVHQKMGGRGEKRKFDEAADPDLSFALSLERAERRPATRKKTAAAAAGSSSSSSRPLVASSSPASRSTREREKEKDRRMQRGGEDSTRSGAASRGAGRVEGDALSSLRELESSPSFLQAAKGTAGRFEAFTETKGIQCDLWRLAGLDPLVCPQSGPETDVQRVTRSEGLGGGEAEKEQQKSLASLQLVHLGGGRAVLVRQVGQEQDVRPSAKNPLHASADIIPPAPCSSSLSEGESHFPQIVVSSFPPTASLLRGVNAAVRGSLHGGLGWSMTLAENEEGGPKGAETEGTERLDRPPHAGSIRPPHDLSQQQQFADLSCRLPINPCSPASMQKEDGKERDSARGFLYAPLTVLSSHNLSGGLFERPSAKSSSSSTCGLNLLRGQRRCTTVVHRFEAIPPPVVPPPLPASSAKADSTKKPQ</sequence>
<feature type="compositionally biased region" description="Acidic residues" evidence="1">
    <location>
        <begin position="10"/>
        <end position="28"/>
    </location>
</feature>
<feature type="compositionally biased region" description="Low complexity" evidence="1">
    <location>
        <begin position="133"/>
        <end position="142"/>
    </location>
</feature>
<feature type="compositionally biased region" description="Low complexity" evidence="1">
    <location>
        <begin position="72"/>
        <end position="95"/>
    </location>
</feature>